<protein>
    <submittedName>
        <fullName evidence="2">Uncharacterized protein</fullName>
    </submittedName>
</protein>
<gene>
    <name evidence="2" type="ORF">OYC64_003577</name>
</gene>
<evidence type="ECO:0000313" key="2">
    <source>
        <dbReference type="EMBL" id="KAL3043743.1"/>
    </source>
</evidence>
<sequence>MERNVSSTTVQTLLPLNTTAGTNATAEPFSVFYGCDHQAEGILFDLTFQSINVIVGIPANLLVIAILIQNRKEPTTSDIVLPGFHGCLF</sequence>
<keyword evidence="1" id="KW-0812">Transmembrane</keyword>
<dbReference type="EMBL" id="JBIYXZ010002088">
    <property type="protein sequence ID" value="KAL3043743.1"/>
    <property type="molecule type" value="Genomic_DNA"/>
</dbReference>
<evidence type="ECO:0000313" key="3">
    <source>
        <dbReference type="Proteomes" id="UP001619887"/>
    </source>
</evidence>
<keyword evidence="1" id="KW-1133">Transmembrane helix</keyword>
<organism evidence="2 3">
    <name type="scientific">Pagothenia borchgrevinki</name>
    <name type="common">Bald rockcod</name>
    <name type="synonym">Trematomus borchgrevinki</name>
    <dbReference type="NCBI Taxonomy" id="8213"/>
    <lineage>
        <taxon>Eukaryota</taxon>
        <taxon>Metazoa</taxon>
        <taxon>Chordata</taxon>
        <taxon>Craniata</taxon>
        <taxon>Vertebrata</taxon>
        <taxon>Euteleostomi</taxon>
        <taxon>Actinopterygii</taxon>
        <taxon>Neopterygii</taxon>
        <taxon>Teleostei</taxon>
        <taxon>Neoteleostei</taxon>
        <taxon>Acanthomorphata</taxon>
        <taxon>Eupercaria</taxon>
        <taxon>Perciformes</taxon>
        <taxon>Notothenioidei</taxon>
        <taxon>Nototheniidae</taxon>
        <taxon>Pagothenia</taxon>
    </lineage>
</organism>
<accession>A0ABD2FS78</accession>
<evidence type="ECO:0000256" key="1">
    <source>
        <dbReference type="SAM" id="Phobius"/>
    </source>
</evidence>
<keyword evidence="3" id="KW-1185">Reference proteome</keyword>
<name>A0ABD2FS78_PAGBO</name>
<proteinExistence type="predicted"/>
<dbReference type="AlphaFoldDB" id="A0ABD2FS78"/>
<reference evidence="2 3" key="2">
    <citation type="journal article" date="2024" name="G3 (Bethesda)">
        <title>The genome of the cryopelagic Antarctic bald notothen, Trematomus borchgrevinki.</title>
        <authorList>
            <person name="Rayamajhi N."/>
            <person name="Rivera-Colon A.G."/>
            <person name="Minhas B.F."/>
            <person name="Cheng C.C."/>
            <person name="Catchen J.M."/>
        </authorList>
    </citation>
    <scope>NUCLEOTIDE SEQUENCE [LARGE SCALE GENOMIC DNA]</scope>
    <source>
        <strain evidence="2">AGRC-2024</strain>
    </source>
</reference>
<keyword evidence="1" id="KW-0472">Membrane</keyword>
<comment type="caution">
    <text evidence="2">The sequence shown here is derived from an EMBL/GenBank/DDBJ whole genome shotgun (WGS) entry which is preliminary data.</text>
</comment>
<dbReference type="Proteomes" id="UP001619887">
    <property type="component" value="Unassembled WGS sequence"/>
</dbReference>
<feature type="transmembrane region" description="Helical" evidence="1">
    <location>
        <begin position="46"/>
        <end position="68"/>
    </location>
</feature>
<reference evidence="2 3" key="1">
    <citation type="journal article" date="2022" name="G3 (Bethesda)">
        <title>Evaluating Illumina-, Nanopore-, and PacBio-based genome assembly strategies with the bald notothen, Trematomus borchgrevinki.</title>
        <authorList>
            <person name="Rayamajhi N."/>
            <person name="Cheng C.C."/>
            <person name="Catchen J.M."/>
        </authorList>
    </citation>
    <scope>NUCLEOTIDE SEQUENCE [LARGE SCALE GENOMIC DNA]</scope>
    <source>
        <strain evidence="2">AGRC-2024</strain>
    </source>
</reference>